<evidence type="ECO:0000256" key="1">
    <source>
        <dbReference type="ARBA" id="ARBA00001946"/>
    </source>
</evidence>
<dbReference type="InterPro" id="IPR022907">
    <property type="entry name" value="VapC_family"/>
</dbReference>
<feature type="domain" description="PIN" evidence="9">
    <location>
        <begin position="2"/>
        <end position="126"/>
    </location>
</feature>
<dbReference type="Pfam" id="PF01850">
    <property type="entry name" value="PIN"/>
    <property type="match status" value="1"/>
</dbReference>
<evidence type="ECO:0000256" key="7">
    <source>
        <dbReference type="ARBA" id="ARBA00038093"/>
    </source>
</evidence>
<comment type="similarity">
    <text evidence="7 8">Belongs to the PINc/VapC protein family.</text>
</comment>
<dbReference type="EMBL" id="CP162511">
    <property type="protein sequence ID" value="XDI04440.1"/>
    <property type="molecule type" value="Genomic_DNA"/>
</dbReference>
<keyword evidence="3 8" id="KW-0540">Nuclease</keyword>
<dbReference type="EC" id="3.1.-.-" evidence="8"/>
<feature type="binding site" evidence="8">
    <location>
        <position position="102"/>
    </location>
    <ligand>
        <name>Mg(2+)</name>
        <dbReference type="ChEBI" id="CHEBI:18420"/>
    </ligand>
</feature>
<dbReference type="Gene3D" id="3.40.50.1010">
    <property type="entry name" value="5'-nuclease"/>
    <property type="match status" value="1"/>
</dbReference>
<evidence type="ECO:0000313" key="10">
    <source>
        <dbReference type="EMBL" id="XDI04440.1"/>
    </source>
</evidence>
<dbReference type="GO" id="GO:0000287">
    <property type="term" value="F:magnesium ion binding"/>
    <property type="evidence" value="ECO:0007669"/>
    <property type="project" value="UniProtKB-UniRule"/>
</dbReference>
<dbReference type="InterPro" id="IPR050556">
    <property type="entry name" value="Type_II_TA_system_RNase"/>
</dbReference>
<dbReference type="RefSeq" id="WP_368496840.1">
    <property type="nucleotide sequence ID" value="NZ_CP162511.1"/>
</dbReference>
<name>A0AB39BDI3_9MICO</name>
<protein>
    <recommendedName>
        <fullName evidence="8">Ribonuclease VapC</fullName>
        <shortName evidence="8">RNase VapC</shortName>
        <ecNumber evidence="8">3.1.-.-</ecNumber>
    </recommendedName>
    <alternativeName>
        <fullName evidence="8">Toxin VapC</fullName>
    </alternativeName>
</protein>
<evidence type="ECO:0000256" key="4">
    <source>
        <dbReference type="ARBA" id="ARBA00022723"/>
    </source>
</evidence>
<dbReference type="SUPFAM" id="SSF88723">
    <property type="entry name" value="PIN domain-like"/>
    <property type="match status" value="1"/>
</dbReference>
<comment type="function">
    <text evidence="8">Toxic component of a toxin-antitoxin (TA) system. An RNase.</text>
</comment>
<dbReference type="InterPro" id="IPR002716">
    <property type="entry name" value="PIN_dom"/>
</dbReference>
<keyword evidence="4 8" id="KW-0479">Metal-binding</keyword>
<dbReference type="PANTHER" id="PTHR33653">
    <property type="entry name" value="RIBONUCLEASE VAPC2"/>
    <property type="match status" value="1"/>
</dbReference>
<dbReference type="GO" id="GO:0090729">
    <property type="term" value="F:toxin activity"/>
    <property type="evidence" value="ECO:0007669"/>
    <property type="project" value="UniProtKB-KW"/>
</dbReference>
<dbReference type="GO" id="GO:0016787">
    <property type="term" value="F:hydrolase activity"/>
    <property type="evidence" value="ECO:0007669"/>
    <property type="project" value="UniProtKB-KW"/>
</dbReference>
<keyword evidence="5 8" id="KW-0378">Hydrolase</keyword>
<evidence type="ECO:0000256" key="3">
    <source>
        <dbReference type="ARBA" id="ARBA00022722"/>
    </source>
</evidence>
<evidence type="ECO:0000256" key="8">
    <source>
        <dbReference type="HAMAP-Rule" id="MF_00265"/>
    </source>
</evidence>
<dbReference type="CDD" id="cd18731">
    <property type="entry name" value="PIN_NgFitB-like"/>
    <property type="match status" value="1"/>
</dbReference>
<evidence type="ECO:0000256" key="5">
    <source>
        <dbReference type="ARBA" id="ARBA00022801"/>
    </source>
</evidence>
<gene>
    <name evidence="8" type="primary">vapC</name>
    <name evidence="10" type="ORF">ABFY20_14025</name>
</gene>
<proteinExistence type="inferred from homology"/>
<evidence type="ECO:0000256" key="2">
    <source>
        <dbReference type="ARBA" id="ARBA00022649"/>
    </source>
</evidence>
<keyword evidence="6 8" id="KW-0460">Magnesium</keyword>
<organism evidence="10">
    <name type="scientific">Herbiconiux sp. A18JL235</name>
    <dbReference type="NCBI Taxonomy" id="3152363"/>
    <lineage>
        <taxon>Bacteria</taxon>
        <taxon>Bacillati</taxon>
        <taxon>Actinomycetota</taxon>
        <taxon>Actinomycetes</taxon>
        <taxon>Micrococcales</taxon>
        <taxon>Microbacteriaceae</taxon>
        <taxon>Herbiconiux</taxon>
    </lineage>
</organism>
<reference evidence="10" key="1">
    <citation type="submission" date="2024-05" db="EMBL/GenBank/DDBJ databases">
        <title>Herbiconiux sp. A18JL235.</title>
        <authorList>
            <person name="Zhang G."/>
        </authorList>
    </citation>
    <scope>NUCLEOTIDE SEQUENCE</scope>
    <source>
        <strain evidence="10">A18JL235</strain>
    </source>
</reference>
<dbReference type="PANTHER" id="PTHR33653:SF1">
    <property type="entry name" value="RIBONUCLEASE VAPC2"/>
    <property type="match status" value="1"/>
</dbReference>
<keyword evidence="8" id="KW-0800">Toxin</keyword>
<comment type="cofactor">
    <cofactor evidence="1 8">
        <name>Mg(2+)</name>
        <dbReference type="ChEBI" id="CHEBI:18420"/>
    </cofactor>
</comment>
<dbReference type="HAMAP" id="MF_00265">
    <property type="entry name" value="VapC_Nob1"/>
    <property type="match status" value="1"/>
</dbReference>
<accession>A0AB39BDI3</accession>
<dbReference type="GO" id="GO:0004540">
    <property type="term" value="F:RNA nuclease activity"/>
    <property type="evidence" value="ECO:0007669"/>
    <property type="project" value="InterPro"/>
</dbReference>
<dbReference type="InterPro" id="IPR029060">
    <property type="entry name" value="PIN-like_dom_sf"/>
</dbReference>
<sequence length="138" mass="14993">MIVLDTNVLSEPLRPNPSPGVVDWLAGLHEPVAITSVSLAELCRGAGALPRGRRRQRLEEGIENVARAFRRDLLPFEGNAARTYARMDEARTRAGRPLSVEDGMIAAICASTGATLATRNVSDFEDLDIDLVNPWNLG</sequence>
<evidence type="ECO:0000256" key="6">
    <source>
        <dbReference type="ARBA" id="ARBA00022842"/>
    </source>
</evidence>
<keyword evidence="2 8" id="KW-1277">Toxin-antitoxin system</keyword>
<evidence type="ECO:0000259" key="9">
    <source>
        <dbReference type="Pfam" id="PF01850"/>
    </source>
</evidence>
<dbReference type="AlphaFoldDB" id="A0AB39BDI3"/>
<feature type="binding site" evidence="8">
    <location>
        <position position="5"/>
    </location>
    <ligand>
        <name>Mg(2+)</name>
        <dbReference type="ChEBI" id="CHEBI:18420"/>
    </ligand>
</feature>